<dbReference type="KEGG" id="atl:Athai_64530"/>
<evidence type="ECO:0000313" key="2">
    <source>
        <dbReference type="Proteomes" id="UP000611640"/>
    </source>
</evidence>
<evidence type="ECO:0000313" key="1">
    <source>
        <dbReference type="EMBL" id="BCJ38950.1"/>
    </source>
</evidence>
<protein>
    <submittedName>
        <fullName evidence="1">Uncharacterized protein</fullName>
    </submittedName>
</protein>
<keyword evidence="2" id="KW-1185">Reference proteome</keyword>
<dbReference type="AlphaFoldDB" id="A0A7R7DW33"/>
<sequence length="109" mass="12080">MHVGGVQMSMVATQAAAETAVQDDPPLVARGLMDAYRRWWQSVQQVHSMLELGSGSTEEVGQILDEERTARLDYAAMLRSSNRPVADYLAEDKAFPPLWPTPEPPVAQR</sequence>
<reference evidence="1 2" key="1">
    <citation type="submission" date="2020-08" db="EMBL/GenBank/DDBJ databases">
        <title>Whole genome shotgun sequence of Actinocatenispora thailandica NBRC 105041.</title>
        <authorList>
            <person name="Komaki H."/>
            <person name="Tamura T."/>
        </authorList>
    </citation>
    <scope>NUCLEOTIDE SEQUENCE [LARGE SCALE GENOMIC DNA]</scope>
    <source>
        <strain evidence="1 2">NBRC 105041</strain>
    </source>
</reference>
<organism evidence="1 2">
    <name type="scientific">Actinocatenispora thailandica</name>
    <dbReference type="NCBI Taxonomy" id="227318"/>
    <lineage>
        <taxon>Bacteria</taxon>
        <taxon>Bacillati</taxon>
        <taxon>Actinomycetota</taxon>
        <taxon>Actinomycetes</taxon>
        <taxon>Micromonosporales</taxon>
        <taxon>Micromonosporaceae</taxon>
        <taxon>Actinocatenispora</taxon>
    </lineage>
</organism>
<dbReference type="Proteomes" id="UP000611640">
    <property type="component" value="Chromosome"/>
</dbReference>
<name>A0A7R7DW33_9ACTN</name>
<dbReference type="EMBL" id="AP023355">
    <property type="protein sequence ID" value="BCJ38950.1"/>
    <property type="molecule type" value="Genomic_DNA"/>
</dbReference>
<proteinExistence type="predicted"/>
<accession>A0A7R7DW33</accession>
<gene>
    <name evidence="1" type="ORF">Athai_64530</name>
</gene>